<evidence type="ECO:0000256" key="3">
    <source>
        <dbReference type="ARBA" id="ARBA00023002"/>
    </source>
</evidence>
<dbReference type="Pfam" id="PF00296">
    <property type="entry name" value="Bac_luciferase"/>
    <property type="match status" value="1"/>
</dbReference>
<evidence type="ECO:0000313" key="6">
    <source>
        <dbReference type="EMBL" id="PXW55198.1"/>
    </source>
</evidence>
<dbReference type="PANTHER" id="PTHR30137">
    <property type="entry name" value="LUCIFERASE-LIKE MONOOXYGENASE"/>
    <property type="match status" value="1"/>
</dbReference>
<accession>A0A2V3U048</accession>
<dbReference type="EMBL" id="QJJK01000010">
    <property type="protein sequence ID" value="PXW55198.1"/>
    <property type="molecule type" value="Genomic_DNA"/>
</dbReference>
<dbReference type="GO" id="GO:0004497">
    <property type="term" value="F:monooxygenase activity"/>
    <property type="evidence" value="ECO:0007669"/>
    <property type="project" value="UniProtKB-KW"/>
</dbReference>
<sequence>MASIPLRHGMFLPPIHPNKENPTLAIQRDMELVEHLDRLGYEEAWIGEHHSSGAEIIASPELFIAAVAERTRRIRLGTGVISLPYHSPLTVANRIIQLDHQTRGRIMMGVGPGLLTADAMMMGIEPETLRDRMSEALDVVLRLLDGETVTEKTEWYNLVDARVHLLPYTNPRLEVCVASTLTPSGGRNAGKYGLGMLCVAATSPTGFDVLGTNWRIANEVAAEHGHVMDRARLRLAGLTHIAETREQALENVKFGLRHWLDYREAINPTIKRKTRGETFEGLVEAVVKDHGGVIGTPDDLIAKIEQLYEKQGDFGAFLQVAHNWADFEATKKSWELVARYVIPHFSGANRNRDESLKWSIEHGMEYGSRSAVAQRKMFEKHEAEQQAKRAAKD</sequence>
<comment type="caution">
    <text evidence="6">The sequence shown here is derived from an EMBL/GenBank/DDBJ whole genome shotgun (WGS) entry which is preliminary data.</text>
</comment>
<evidence type="ECO:0000313" key="7">
    <source>
        <dbReference type="Proteomes" id="UP000248021"/>
    </source>
</evidence>
<dbReference type="PANTHER" id="PTHR30137:SF16">
    <property type="entry name" value="BLL0895 PROTEIN"/>
    <property type="match status" value="1"/>
</dbReference>
<dbReference type="GO" id="GO:0016705">
    <property type="term" value="F:oxidoreductase activity, acting on paired donors, with incorporation or reduction of molecular oxygen"/>
    <property type="evidence" value="ECO:0007669"/>
    <property type="project" value="InterPro"/>
</dbReference>
<dbReference type="InterPro" id="IPR050766">
    <property type="entry name" value="Bact_Lucif_Oxidored"/>
</dbReference>
<dbReference type="RefSeq" id="WP_170147381.1">
    <property type="nucleotide sequence ID" value="NZ_CAKNFM010000004.1"/>
</dbReference>
<comment type="similarity">
    <text evidence="1">Belongs to the bacterial luciferase oxidoreductase family.</text>
</comment>
<evidence type="ECO:0000256" key="4">
    <source>
        <dbReference type="ARBA" id="ARBA00023033"/>
    </source>
</evidence>
<dbReference type="InterPro" id="IPR036661">
    <property type="entry name" value="Luciferase-like_sf"/>
</dbReference>
<feature type="domain" description="Luciferase-like" evidence="5">
    <location>
        <begin position="9"/>
        <end position="312"/>
    </location>
</feature>
<dbReference type="AlphaFoldDB" id="A0A2V3U048"/>
<dbReference type="SUPFAM" id="SSF51679">
    <property type="entry name" value="Bacterial luciferase-like"/>
    <property type="match status" value="1"/>
</dbReference>
<dbReference type="InterPro" id="IPR011251">
    <property type="entry name" value="Luciferase-like_dom"/>
</dbReference>
<keyword evidence="4 6" id="KW-0503">Monooxygenase</keyword>
<dbReference type="Proteomes" id="UP000248021">
    <property type="component" value="Unassembled WGS sequence"/>
</dbReference>
<evidence type="ECO:0000259" key="5">
    <source>
        <dbReference type="Pfam" id="PF00296"/>
    </source>
</evidence>
<dbReference type="GO" id="GO:0005829">
    <property type="term" value="C:cytosol"/>
    <property type="evidence" value="ECO:0007669"/>
    <property type="project" value="TreeGrafter"/>
</dbReference>
<reference evidence="6 7" key="1">
    <citation type="submission" date="2018-05" db="EMBL/GenBank/DDBJ databases">
        <title>Genomic Encyclopedia of Type Strains, Phase IV (KMG-IV): sequencing the most valuable type-strain genomes for metagenomic binning, comparative biology and taxonomic classification.</title>
        <authorList>
            <person name="Goeker M."/>
        </authorList>
    </citation>
    <scope>NUCLEOTIDE SEQUENCE [LARGE SCALE GENOMIC DNA]</scope>
    <source>
        <strain evidence="6 7">DSM 6462</strain>
    </source>
</reference>
<name>A0A2V3U048_9HYPH</name>
<evidence type="ECO:0000256" key="2">
    <source>
        <dbReference type="ARBA" id="ARBA00022630"/>
    </source>
</evidence>
<keyword evidence="2" id="KW-0285">Flavoprotein</keyword>
<keyword evidence="7" id="KW-1185">Reference proteome</keyword>
<evidence type="ECO:0000256" key="1">
    <source>
        <dbReference type="ARBA" id="ARBA00010426"/>
    </source>
</evidence>
<organism evidence="6 7">
    <name type="scientific">Chelatococcus asaccharovorans</name>
    <dbReference type="NCBI Taxonomy" id="28210"/>
    <lineage>
        <taxon>Bacteria</taxon>
        <taxon>Pseudomonadati</taxon>
        <taxon>Pseudomonadota</taxon>
        <taxon>Alphaproteobacteria</taxon>
        <taxon>Hyphomicrobiales</taxon>
        <taxon>Chelatococcaceae</taxon>
        <taxon>Chelatococcus</taxon>
    </lineage>
</organism>
<protein>
    <submittedName>
        <fullName evidence="6">Limonene 1,2-monooxygenase</fullName>
    </submittedName>
</protein>
<keyword evidence="3" id="KW-0560">Oxidoreductase</keyword>
<dbReference type="Gene3D" id="3.20.20.30">
    <property type="entry name" value="Luciferase-like domain"/>
    <property type="match status" value="1"/>
</dbReference>
<gene>
    <name evidence="6" type="ORF">C7450_110137</name>
</gene>
<proteinExistence type="inferred from homology"/>